<feature type="region of interest" description="Disordered" evidence="1">
    <location>
        <begin position="21"/>
        <end position="97"/>
    </location>
</feature>
<feature type="region of interest" description="Disordered" evidence="1">
    <location>
        <begin position="160"/>
        <end position="187"/>
    </location>
</feature>
<evidence type="ECO:0000313" key="3">
    <source>
        <dbReference type="Proteomes" id="UP001445335"/>
    </source>
</evidence>
<feature type="compositionally biased region" description="Basic and acidic residues" evidence="1">
    <location>
        <begin position="160"/>
        <end position="171"/>
    </location>
</feature>
<reference evidence="2 3" key="1">
    <citation type="journal article" date="2024" name="Nat. Commun.">
        <title>Phylogenomics reveals the evolutionary origins of lichenization in chlorophyte algae.</title>
        <authorList>
            <person name="Puginier C."/>
            <person name="Libourel C."/>
            <person name="Otte J."/>
            <person name="Skaloud P."/>
            <person name="Haon M."/>
            <person name="Grisel S."/>
            <person name="Petersen M."/>
            <person name="Berrin J.G."/>
            <person name="Delaux P.M."/>
            <person name="Dal Grande F."/>
            <person name="Keller J."/>
        </authorList>
    </citation>
    <scope>NUCLEOTIDE SEQUENCE [LARGE SCALE GENOMIC DNA]</scope>
    <source>
        <strain evidence="2 3">SAG 245.80</strain>
    </source>
</reference>
<sequence>MPLTVHTTPFETRVARALVAQHSAGEAWQGGAPATPPPAGGEASATGADAPTGRPLSASNFARRPAAEAATSPGKENRHAAEPLSPEQATPALRPATHLHSRASYFFRTPSSETPSPHFVFDTRRASMGGTPCVIGVANPAARYREDRSVRIHDTPFEQRVEREVAKERAARSRAARRSSDTRMPTL</sequence>
<proteinExistence type="predicted"/>
<dbReference type="EMBL" id="JALJOU010000093">
    <property type="protein sequence ID" value="KAK9821946.1"/>
    <property type="molecule type" value="Genomic_DNA"/>
</dbReference>
<organism evidence="2 3">
    <name type="scientific">Elliptochloris bilobata</name>
    <dbReference type="NCBI Taxonomy" id="381761"/>
    <lineage>
        <taxon>Eukaryota</taxon>
        <taxon>Viridiplantae</taxon>
        <taxon>Chlorophyta</taxon>
        <taxon>core chlorophytes</taxon>
        <taxon>Trebouxiophyceae</taxon>
        <taxon>Trebouxiophyceae incertae sedis</taxon>
        <taxon>Elliptochloris clade</taxon>
        <taxon>Elliptochloris</taxon>
    </lineage>
</organism>
<name>A0AAW1QLF2_9CHLO</name>
<gene>
    <name evidence="2" type="ORF">WJX81_000245</name>
</gene>
<dbReference type="Proteomes" id="UP001445335">
    <property type="component" value="Unassembled WGS sequence"/>
</dbReference>
<dbReference type="AlphaFoldDB" id="A0AAW1QLF2"/>
<accession>A0AAW1QLF2</accession>
<keyword evidence="3" id="KW-1185">Reference proteome</keyword>
<evidence type="ECO:0000313" key="2">
    <source>
        <dbReference type="EMBL" id="KAK9821946.1"/>
    </source>
</evidence>
<comment type="caution">
    <text evidence="2">The sequence shown here is derived from an EMBL/GenBank/DDBJ whole genome shotgun (WGS) entry which is preliminary data.</text>
</comment>
<evidence type="ECO:0000256" key="1">
    <source>
        <dbReference type="SAM" id="MobiDB-lite"/>
    </source>
</evidence>
<protein>
    <submittedName>
        <fullName evidence="2">Uncharacterized protein</fullName>
    </submittedName>
</protein>